<proteinExistence type="predicted"/>
<evidence type="ECO:0000313" key="2">
    <source>
        <dbReference type="EMBL" id="VAX12418.1"/>
    </source>
</evidence>
<reference evidence="2" key="1">
    <citation type="submission" date="2018-06" db="EMBL/GenBank/DDBJ databases">
        <authorList>
            <person name="Zhirakovskaya E."/>
        </authorList>
    </citation>
    <scope>NUCLEOTIDE SEQUENCE</scope>
</reference>
<keyword evidence="1" id="KW-0812">Transmembrane</keyword>
<name>A0A3B1BLT5_9ZZZZ</name>
<dbReference type="EMBL" id="UOFZ01000037">
    <property type="protein sequence ID" value="VAX12418.1"/>
    <property type="molecule type" value="Genomic_DNA"/>
</dbReference>
<evidence type="ECO:0000256" key="1">
    <source>
        <dbReference type="SAM" id="Phobius"/>
    </source>
</evidence>
<feature type="transmembrane region" description="Helical" evidence="1">
    <location>
        <begin position="28"/>
        <end position="48"/>
    </location>
</feature>
<keyword evidence="1" id="KW-1133">Transmembrane helix</keyword>
<accession>A0A3B1BLT5</accession>
<organism evidence="2">
    <name type="scientific">hydrothermal vent metagenome</name>
    <dbReference type="NCBI Taxonomy" id="652676"/>
    <lineage>
        <taxon>unclassified sequences</taxon>
        <taxon>metagenomes</taxon>
        <taxon>ecological metagenomes</taxon>
    </lineage>
</organism>
<dbReference type="AlphaFoldDB" id="A0A3B1BLT5"/>
<sequence>MLIILILISIYFAWLAFSLRKLKPAYSLLAGITAIFTGFLALGGFFGFL</sequence>
<protein>
    <submittedName>
        <fullName evidence="2">Uncharacterized protein</fullName>
    </submittedName>
</protein>
<gene>
    <name evidence="2" type="ORF">MNBD_GAMMA24-2409</name>
</gene>
<keyword evidence="1" id="KW-0472">Membrane</keyword>